<dbReference type="KEGG" id="bsen:DP114_08050"/>
<reference evidence="4 5" key="1">
    <citation type="submission" date="2018-06" db="EMBL/GenBank/DDBJ databases">
        <title>Comparative genomics of Brasilonema spp. strains.</title>
        <authorList>
            <person name="Alvarenga D.O."/>
            <person name="Fiore M.F."/>
            <person name="Varani A.M."/>
        </authorList>
    </citation>
    <scope>NUCLEOTIDE SEQUENCE [LARGE SCALE GENOMIC DNA]</scope>
    <source>
        <strain evidence="4 5">CENA114</strain>
    </source>
</reference>
<dbReference type="UniPathway" id="UPA00258">
    <property type="reaction ID" value="UER00370"/>
</dbReference>
<dbReference type="EMBL" id="CP030118">
    <property type="protein sequence ID" value="QDL12151.1"/>
    <property type="molecule type" value="Genomic_DNA"/>
</dbReference>
<comment type="pathway">
    <text evidence="3">Nitrogen metabolism; urea degradation; CO(2) and NH(3) from urea (urease route): step 1/1.</text>
</comment>
<dbReference type="InterPro" id="IPR050069">
    <property type="entry name" value="Urease_subunit"/>
</dbReference>
<dbReference type="NCBIfam" id="TIGR00192">
    <property type="entry name" value="urease_beta"/>
    <property type="match status" value="1"/>
</dbReference>
<dbReference type="PANTHER" id="PTHR33569:SF1">
    <property type="entry name" value="UREASE"/>
    <property type="match status" value="1"/>
</dbReference>
<dbReference type="RefSeq" id="WP_171978142.1">
    <property type="nucleotide sequence ID" value="NZ_CAWOXK010000001.1"/>
</dbReference>
<proteinExistence type="inferred from homology"/>
<protein>
    <recommendedName>
        <fullName evidence="3">Urease subunit beta</fullName>
        <ecNumber evidence="3">3.5.1.5</ecNumber>
    </recommendedName>
    <alternativeName>
        <fullName evidence="3">Urea amidohydrolase subunit beta</fullName>
    </alternativeName>
</protein>
<accession>A0A856MRA9</accession>
<evidence type="ECO:0000313" key="5">
    <source>
        <dbReference type="Proteomes" id="UP000503129"/>
    </source>
</evidence>
<dbReference type="GO" id="GO:0009039">
    <property type="term" value="F:urease activity"/>
    <property type="evidence" value="ECO:0007669"/>
    <property type="project" value="UniProtKB-UniRule"/>
</dbReference>
<keyword evidence="1 3" id="KW-0378">Hydrolase</keyword>
<dbReference type="SUPFAM" id="SSF51278">
    <property type="entry name" value="Urease, beta-subunit"/>
    <property type="match status" value="1"/>
</dbReference>
<evidence type="ECO:0000256" key="1">
    <source>
        <dbReference type="ARBA" id="ARBA00022801"/>
    </source>
</evidence>
<evidence type="ECO:0000256" key="2">
    <source>
        <dbReference type="ARBA" id="ARBA00047778"/>
    </source>
</evidence>
<dbReference type="InterPro" id="IPR036461">
    <property type="entry name" value="Urease_betasu_sf"/>
</dbReference>
<name>A0A856MRA9_9CYAN</name>
<dbReference type="FunFam" id="2.10.150.10:FF:000001">
    <property type="entry name" value="Urease subunit beta"/>
    <property type="match status" value="1"/>
</dbReference>
<comment type="similarity">
    <text evidence="3">Belongs to the urease beta subunit family.</text>
</comment>
<dbReference type="Gene3D" id="2.10.150.10">
    <property type="entry name" value="Urease, beta subunit"/>
    <property type="match status" value="1"/>
</dbReference>
<organism evidence="4 5">
    <name type="scientific">Brasilonema sennae CENA114</name>
    <dbReference type="NCBI Taxonomy" id="415709"/>
    <lineage>
        <taxon>Bacteria</taxon>
        <taxon>Bacillati</taxon>
        <taxon>Cyanobacteriota</taxon>
        <taxon>Cyanophyceae</taxon>
        <taxon>Nostocales</taxon>
        <taxon>Scytonemataceae</taxon>
        <taxon>Brasilonema</taxon>
        <taxon>Bromeliae group (in: Brasilonema)</taxon>
    </lineage>
</organism>
<gene>
    <name evidence="3" type="primary">ureB</name>
    <name evidence="4" type="ORF">DP114_08050</name>
</gene>
<dbReference type="GO" id="GO:0035550">
    <property type="term" value="C:urease complex"/>
    <property type="evidence" value="ECO:0007669"/>
    <property type="project" value="InterPro"/>
</dbReference>
<dbReference type="GO" id="GO:0043419">
    <property type="term" value="P:urea catabolic process"/>
    <property type="evidence" value="ECO:0007669"/>
    <property type="project" value="UniProtKB-UniRule"/>
</dbReference>
<evidence type="ECO:0000313" key="4">
    <source>
        <dbReference type="EMBL" id="QDL12151.1"/>
    </source>
</evidence>
<comment type="subcellular location">
    <subcellularLocation>
        <location evidence="3">Cytoplasm</location>
    </subcellularLocation>
</comment>
<dbReference type="EC" id="3.5.1.5" evidence="3"/>
<dbReference type="AlphaFoldDB" id="A0A856MRA9"/>
<comment type="subunit">
    <text evidence="3">Heterotrimer of UreA (gamma), UreB (beta) and UreC (alpha) subunits. Three heterotrimers associate to form the active enzyme.</text>
</comment>
<dbReference type="Proteomes" id="UP000503129">
    <property type="component" value="Chromosome"/>
</dbReference>
<evidence type="ECO:0000256" key="3">
    <source>
        <dbReference type="HAMAP-Rule" id="MF_01954"/>
    </source>
</evidence>
<dbReference type="NCBIfam" id="NF009682">
    <property type="entry name" value="PRK13203.1"/>
    <property type="match status" value="1"/>
</dbReference>
<dbReference type="InterPro" id="IPR002019">
    <property type="entry name" value="Urease_beta-like"/>
</dbReference>
<keyword evidence="5" id="KW-1185">Reference proteome</keyword>
<dbReference type="PANTHER" id="PTHR33569">
    <property type="entry name" value="UREASE"/>
    <property type="match status" value="1"/>
</dbReference>
<dbReference type="Pfam" id="PF00699">
    <property type="entry name" value="Urease_beta"/>
    <property type="match status" value="1"/>
</dbReference>
<sequence length="113" mass="12604">MTPGQIIITKSEPIELNGGREITKIRVSNQGDRPIQVGSHFHFYEVNDGSQDKKGLQFERSKAYGKRLNIPAGTAIRFEPGDEREVELVPFGGSREIYGFNGLVNGSLEKQKK</sequence>
<comment type="catalytic activity">
    <reaction evidence="2 3">
        <text>urea + 2 H2O + H(+) = hydrogencarbonate + 2 NH4(+)</text>
        <dbReference type="Rhea" id="RHEA:20557"/>
        <dbReference type="ChEBI" id="CHEBI:15377"/>
        <dbReference type="ChEBI" id="CHEBI:15378"/>
        <dbReference type="ChEBI" id="CHEBI:16199"/>
        <dbReference type="ChEBI" id="CHEBI:17544"/>
        <dbReference type="ChEBI" id="CHEBI:28938"/>
        <dbReference type="EC" id="3.5.1.5"/>
    </reaction>
</comment>
<keyword evidence="3" id="KW-0963">Cytoplasm</keyword>
<dbReference type="CDD" id="cd00407">
    <property type="entry name" value="Urease_beta"/>
    <property type="match status" value="1"/>
</dbReference>
<dbReference type="HAMAP" id="MF_01954">
    <property type="entry name" value="Urease_beta"/>
    <property type="match status" value="1"/>
</dbReference>